<comment type="catalytic activity">
    <reaction evidence="11">
        <text>ATP + H2O = ADP + phosphate + H(+)</text>
        <dbReference type="Rhea" id="RHEA:13065"/>
        <dbReference type="ChEBI" id="CHEBI:15377"/>
        <dbReference type="ChEBI" id="CHEBI:15378"/>
        <dbReference type="ChEBI" id="CHEBI:30616"/>
        <dbReference type="ChEBI" id="CHEBI:43474"/>
        <dbReference type="ChEBI" id="CHEBI:456216"/>
        <dbReference type="EC" id="5.6.2.4"/>
    </reaction>
</comment>
<evidence type="ECO:0000256" key="6">
    <source>
        <dbReference type="ARBA" id="ARBA00022806"/>
    </source>
</evidence>
<evidence type="ECO:0000313" key="15">
    <source>
        <dbReference type="Proteomes" id="UP001596002"/>
    </source>
</evidence>
<proteinExistence type="inferred from homology"/>
<dbReference type="PANTHER" id="PTHR30580:SF0">
    <property type="entry name" value="PRIMOSOMAL PROTEIN N"/>
    <property type="match status" value="1"/>
</dbReference>
<dbReference type="PROSITE" id="PS51194">
    <property type="entry name" value="HELICASE_CTER"/>
    <property type="match status" value="1"/>
</dbReference>
<keyword evidence="1 11" id="KW-0639">Primosome</keyword>
<keyword evidence="8 11" id="KW-0067">ATP-binding</keyword>
<dbReference type="InterPro" id="IPR041236">
    <property type="entry name" value="PriA_C"/>
</dbReference>
<feature type="domain" description="Helicase ATP-binding" evidence="12">
    <location>
        <begin position="300"/>
        <end position="466"/>
    </location>
</feature>
<evidence type="ECO:0000259" key="13">
    <source>
        <dbReference type="PROSITE" id="PS51194"/>
    </source>
</evidence>
<keyword evidence="2 11" id="KW-0235">DNA replication</keyword>
<dbReference type="Gene3D" id="3.40.1440.60">
    <property type="entry name" value="PriA, 3(prime) DNA-binding domain"/>
    <property type="match status" value="1"/>
</dbReference>
<dbReference type="InterPro" id="IPR041222">
    <property type="entry name" value="PriA_3primeBD"/>
</dbReference>
<evidence type="ECO:0000256" key="10">
    <source>
        <dbReference type="ARBA" id="ARBA00023235"/>
    </source>
</evidence>
<dbReference type="EMBL" id="JBHSHC010000011">
    <property type="protein sequence ID" value="MFC4766070.1"/>
    <property type="molecule type" value="Genomic_DNA"/>
</dbReference>
<dbReference type="Pfam" id="PF00271">
    <property type="entry name" value="Helicase_C"/>
    <property type="match status" value="1"/>
</dbReference>
<dbReference type="CDD" id="cd17929">
    <property type="entry name" value="DEXHc_priA"/>
    <property type="match status" value="1"/>
</dbReference>
<feature type="binding site" evidence="11">
    <location>
        <position position="537"/>
    </location>
    <ligand>
        <name>Zn(2+)</name>
        <dbReference type="ChEBI" id="CHEBI:29105"/>
        <label>2</label>
    </ligand>
</feature>
<comment type="function">
    <text evidence="11">Initiates the restart of stalled replication forks, which reloads the replicative helicase on sites other than the origin of replication. Recognizes and binds to abandoned replication forks and remodels them to uncover a helicase loading site. Promotes assembly of the primosome at these replication forks.</text>
</comment>
<dbReference type="GO" id="GO:0016787">
    <property type="term" value="F:hydrolase activity"/>
    <property type="evidence" value="ECO:0007669"/>
    <property type="project" value="UniProtKB-KW"/>
</dbReference>
<feature type="binding site" evidence="11">
    <location>
        <position position="570"/>
    </location>
    <ligand>
        <name>Zn(2+)</name>
        <dbReference type="ChEBI" id="CHEBI:29105"/>
        <label>1</label>
    </ligand>
</feature>
<evidence type="ECO:0000256" key="2">
    <source>
        <dbReference type="ARBA" id="ARBA00022705"/>
    </source>
</evidence>
<keyword evidence="5 11" id="KW-0378">Hydrolase</keyword>
<feature type="binding site" evidence="11">
    <location>
        <position position="557"/>
    </location>
    <ligand>
        <name>Zn(2+)</name>
        <dbReference type="ChEBI" id="CHEBI:29105"/>
        <label>2</label>
    </ligand>
</feature>
<keyword evidence="9 11" id="KW-0238">DNA-binding</keyword>
<keyword evidence="7 11" id="KW-0862">Zinc</keyword>
<dbReference type="EC" id="5.6.2.4" evidence="11"/>
<comment type="caution">
    <text evidence="14">The sequence shown here is derived from an EMBL/GenBank/DDBJ whole genome shotgun (WGS) entry which is preliminary data.</text>
</comment>
<feature type="domain" description="Helicase C-terminal" evidence="13">
    <location>
        <begin position="562"/>
        <end position="724"/>
    </location>
</feature>
<dbReference type="Pfam" id="PF17764">
    <property type="entry name" value="PriA_3primeBD"/>
    <property type="match status" value="1"/>
</dbReference>
<comment type="subunit">
    <text evidence="11">Component of the replication restart primosome.</text>
</comment>
<dbReference type="InterPro" id="IPR014001">
    <property type="entry name" value="Helicase_ATP-bd"/>
</dbReference>
<dbReference type="InterPro" id="IPR027417">
    <property type="entry name" value="P-loop_NTPase"/>
</dbReference>
<dbReference type="SUPFAM" id="SSF52540">
    <property type="entry name" value="P-loop containing nucleoside triphosphate hydrolases"/>
    <property type="match status" value="2"/>
</dbReference>
<gene>
    <name evidence="11 14" type="primary">priA</name>
    <name evidence="14" type="ORF">ACFO8Q_01455</name>
</gene>
<name>A0ABV9Q084_9BACL</name>
<evidence type="ECO:0000256" key="7">
    <source>
        <dbReference type="ARBA" id="ARBA00022833"/>
    </source>
</evidence>
<evidence type="ECO:0000313" key="14">
    <source>
        <dbReference type="EMBL" id="MFC4766070.1"/>
    </source>
</evidence>
<dbReference type="Pfam" id="PF18319">
    <property type="entry name" value="Zn_ribbon_PriA"/>
    <property type="match status" value="1"/>
</dbReference>
<evidence type="ECO:0000256" key="3">
    <source>
        <dbReference type="ARBA" id="ARBA00022723"/>
    </source>
</evidence>
<dbReference type="Proteomes" id="UP001596002">
    <property type="component" value="Unassembled WGS sequence"/>
</dbReference>
<dbReference type="SMART" id="SM00487">
    <property type="entry name" value="DEXDc"/>
    <property type="match status" value="1"/>
</dbReference>
<dbReference type="Pfam" id="PF00270">
    <property type="entry name" value="DEAD"/>
    <property type="match status" value="1"/>
</dbReference>
<evidence type="ECO:0000256" key="9">
    <source>
        <dbReference type="ARBA" id="ARBA00023125"/>
    </source>
</evidence>
<dbReference type="PANTHER" id="PTHR30580">
    <property type="entry name" value="PRIMOSOMAL PROTEIN N"/>
    <property type="match status" value="1"/>
</dbReference>
<dbReference type="CDD" id="cd18804">
    <property type="entry name" value="SF2_C_priA"/>
    <property type="match status" value="1"/>
</dbReference>
<sequence>MTTAGGLFAEVIVDVHSRDVDRPFHYRIPDRFDRQMQVGTRVIVPFGSRRIEGYVIGISDCAEVENVKEILEVLDEIPPLTEELVKLADWLSYRYLASKAASVQALLPAGIRSKTSVRLLLAEDAAEQIANRNPARQMSPKDREVVSLLEEGVPVYKEKLLKDSPGLKASLQRLIQSGIVREKHEVSQSVQTLYINVVSCTLSETDFQEALDQIPARAFKQKEVAQWVWNHGPSVPVRDVLRATSATYPVIKALVQKGILHMTEEEERRDPYANRFSGPLEQPLELTDSQAQAFKSIVAALSAKRAHQILLQGVTGSGKTEIYLQSIAACVGEGRQAIVLVPEISLTPQMVERFKRRFGEAVAVLHSRLSQGERYDEWKRIRRGEVSIAVGARSAIFAPFENIGLIVIDEEHELSYKQEDQPKYHAREVAWQRALHHGAVLLLGSATPSLETRHLTDQGKVRQILLPTRFNNNTLPKVQIVDMRDELQAGNRSMFSRSLHRLILDRLEKKEQMILFLNRRGHSTFVLCRNCGFVARCPDCDVSLTYHSVRGFEVLRCHYCGHSEPSVSKCPSCTSPHIRTFGTGTQRVEEELKKVFPSARVIRMDVDTTGTKGSHERMLQQFREGEADILLGTQMIAKGLDFPRVSLVGVITADISLNLPDFRSSERTFQLLTQVAGRAGRHELEGAVLIQTYHPDHYAIQYAVTQDYEQFYREEIRIRRTLENPPFCELTVFTVQHQQQAKAERLIRGLEHKLRSLFQHLDQVEVLPACPAPLAKLQGKYRYHLCVKFMEFPLVQQGLTEGYLEYSRLARQEEGILAVDVNAQMIM</sequence>
<evidence type="ECO:0000256" key="4">
    <source>
        <dbReference type="ARBA" id="ARBA00022741"/>
    </source>
</evidence>
<accession>A0ABV9Q084</accession>
<feature type="binding site" evidence="11">
    <location>
        <position position="540"/>
    </location>
    <ligand>
        <name>Zn(2+)</name>
        <dbReference type="ChEBI" id="CHEBI:29105"/>
        <label>2</label>
    </ligand>
</feature>
<comment type="similarity">
    <text evidence="11">Belongs to the helicase family. PriA subfamily.</text>
</comment>
<evidence type="ECO:0000256" key="1">
    <source>
        <dbReference type="ARBA" id="ARBA00022515"/>
    </source>
</evidence>
<feature type="binding site" evidence="11">
    <location>
        <position position="573"/>
    </location>
    <ligand>
        <name>Zn(2+)</name>
        <dbReference type="ChEBI" id="CHEBI:29105"/>
        <label>1</label>
    </ligand>
</feature>
<dbReference type="NCBIfam" id="TIGR00595">
    <property type="entry name" value="priA"/>
    <property type="match status" value="1"/>
</dbReference>
<keyword evidence="6 11" id="KW-0347">Helicase</keyword>
<organism evidence="14 15">
    <name type="scientific">Effusibacillus consociatus</name>
    <dbReference type="NCBI Taxonomy" id="1117041"/>
    <lineage>
        <taxon>Bacteria</taxon>
        <taxon>Bacillati</taxon>
        <taxon>Bacillota</taxon>
        <taxon>Bacilli</taxon>
        <taxon>Bacillales</taxon>
        <taxon>Alicyclobacillaceae</taxon>
        <taxon>Effusibacillus</taxon>
    </lineage>
</organism>
<dbReference type="HAMAP" id="MF_00983">
    <property type="entry name" value="PriA"/>
    <property type="match status" value="1"/>
</dbReference>
<dbReference type="InterPro" id="IPR005259">
    <property type="entry name" value="PriA"/>
</dbReference>
<keyword evidence="15" id="KW-1185">Reference proteome</keyword>
<feature type="binding site" evidence="11">
    <location>
        <position position="528"/>
    </location>
    <ligand>
        <name>Zn(2+)</name>
        <dbReference type="ChEBI" id="CHEBI:29105"/>
        <label>1</label>
    </ligand>
</feature>
<evidence type="ECO:0000256" key="11">
    <source>
        <dbReference type="HAMAP-Rule" id="MF_00983"/>
    </source>
</evidence>
<keyword evidence="4 11" id="KW-0547">Nucleotide-binding</keyword>
<dbReference type="NCBIfam" id="NF004066">
    <property type="entry name" value="PRK05580.1-3"/>
    <property type="match status" value="1"/>
</dbReference>
<dbReference type="Pfam" id="PF18074">
    <property type="entry name" value="PriA_C"/>
    <property type="match status" value="1"/>
</dbReference>
<feature type="binding site" evidence="11">
    <location>
        <position position="560"/>
    </location>
    <ligand>
        <name>Zn(2+)</name>
        <dbReference type="ChEBI" id="CHEBI:29105"/>
        <label>2</label>
    </ligand>
</feature>
<protein>
    <recommendedName>
        <fullName evidence="11">Replication restart protein PriA</fullName>
    </recommendedName>
    <alternativeName>
        <fullName evidence="11">ATP-dependent DNA helicase PriA</fullName>
        <ecNumber evidence="11">5.6.2.4</ecNumber>
    </alternativeName>
    <alternativeName>
        <fullName evidence="11">DNA 3'-5' helicase PriA</fullName>
    </alternativeName>
</protein>
<dbReference type="SMART" id="SM00490">
    <property type="entry name" value="HELICc"/>
    <property type="match status" value="1"/>
</dbReference>
<feature type="binding site" evidence="11">
    <location>
        <position position="531"/>
    </location>
    <ligand>
        <name>Zn(2+)</name>
        <dbReference type="ChEBI" id="CHEBI:29105"/>
        <label>1</label>
    </ligand>
</feature>
<dbReference type="PROSITE" id="PS51192">
    <property type="entry name" value="HELICASE_ATP_BIND_1"/>
    <property type="match status" value="1"/>
</dbReference>
<evidence type="ECO:0000256" key="5">
    <source>
        <dbReference type="ARBA" id="ARBA00022801"/>
    </source>
</evidence>
<comment type="catalytic activity">
    <reaction evidence="11">
        <text>Couples ATP hydrolysis with the unwinding of duplex DNA by translocating in the 3'-5' direction.</text>
        <dbReference type="EC" id="5.6.2.4"/>
    </reaction>
</comment>
<dbReference type="InterPro" id="IPR011545">
    <property type="entry name" value="DEAD/DEAH_box_helicase_dom"/>
</dbReference>
<dbReference type="InterPro" id="IPR040498">
    <property type="entry name" value="PriA_CRR"/>
</dbReference>
<dbReference type="InterPro" id="IPR001650">
    <property type="entry name" value="Helicase_C-like"/>
</dbReference>
<evidence type="ECO:0000259" key="12">
    <source>
        <dbReference type="PROSITE" id="PS51192"/>
    </source>
</evidence>
<comment type="cofactor">
    <cofactor evidence="11">
        <name>Zn(2+)</name>
        <dbReference type="ChEBI" id="CHEBI:29105"/>
    </cofactor>
    <text evidence="11">Binds 2 zinc ions per subunit.</text>
</comment>
<reference evidence="15" key="1">
    <citation type="journal article" date="2019" name="Int. J. Syst. Evol. Microbiol.">
        <title>The Global Catalogue of Microorganisms (GCM) 10K type strain sequencing project: providing services to taxonomists for standard genome sequencing and annotation.</title>
        <authorList>
            <consortium name="The Broad Institute Genomics Platform"/>
            <consortium name="The Broad Institute Genome Sequencing Center for Infectious Disease"/>
            <person name="Wu L."/>
            <person name="Ma J."/>
        </authorList>
    </citation>
    <scope>NUCLEOTIDE SEQUENCE [LARGE SCALE GENOMIC DNA]</scope>
    <source>
        <strain evidence="15">WYCCWR 12678</strain>
    </source>
</reference>
<evidence type="ECO:0000256" key="8">
    <source>
        <dbReference type="ARBA" id="ARBA00022840"/>
    </source>
</evidence>
<dbReference type="InterPro" id="IPR042115">
    <property type="entry name" value="PriA_3primeBD_sf"/>
</dbReference>
<keyword evidence="3 11" id="KW-0479">Metal-binding</keyword>
<dbReference type="RefSeq" id="WP_380023746.1">
    <property type="nucleotide sequence ID" value="NZ_JBHSHC010000011.1"/>
</dbReference>
<dbReference type="Gene3D" id="3.40.50.300">
    <property type="entry name" value="P-loop containing nucleotide triphosphate hydrolases"/>
    <property type="match status" value="2"/>
</dbReference>
<keyword evidence="10 11" id="KW-0413">Isomerase</keyword>